<reference evidence="9" key="1">
    <citation type="submission" date="2022-10" db="EMBL/GenBank/DDBJ databases">
        <title>Culturing micro-colonial fungi from biological soil crusts in the Mojave desert and describing Neophaeococcomyces mojavensis, and introducing the new genera and species Taxawa tesnikishii.</title>
        <authorList>
            <person name="Kurbessoian T."/>
            <person name="Stajich J.E."/>
        </authorList>
    </citation>
    <scope>NUCLEOTIDE SEQUENCE</scope>
    <source>
        <strain evidence="9">TK_35</strain>
    </source>
</reference>
<dbReference type="Proteomes" id="UP001172681">
    <property type="component" value="Unassembled WGS sequence"/>
</dbReference>
<dbReference type="GO" id="GO:0004497">
    <property type="term" value="F:monooxygenase activity"/>
    <property type="evidence" value="ECO:0007669"/>
    <property type="project" value="UniProtKB-KW"/>
</dbReference>
<comment type="caution">
    <text evidence="9">The sequence shown here is derived from an EMBL/GenBank/DDBJ whole genome shotgun (WGS) entry which is preliminary data.</text>
</comment>
<dbReference type="PANTHER" id="PTHR24305">
    <property type="entry name" value="CYTOCHROME P450"/>
    <property type="match status" value="1"/>
</dbReference>
<keyword evidence="5 6" id="KW-0408">Iron</keyword>
<dbReference type="GO" id="GO:0016705">
    <property type="term" value="F:oxidoreductase activity, acting on paired donors, with incorporation or reduction of molecular oxygen"/>
    <property type="evidence" value="ECO:0007669"/>
    <property type="project" value="InterPro"/>
</dbReference>
<evidence type="ECO:0000256" key="7">
    <source>
        <dbReference type="RuleBase" id="RU000461"/>
    </source>
</evidence>
<keyword evidence="7" id="KW-0503">Monooxygenase</keyword>
<dbReference type="InterPro" id="IPR017972">
    <property type="entry name" value="Cyt_P450_CS"/>
</dbReference>
<accession>A0AA38YDV4</accession>
<evidence type="ECO:0008006" key="11">
    <source>
        <dbReference type="Google" id="ProtNLM"/>
    </source>
</evidence>
<keyword evidence="4 7" id="KW-0560">Oxidoreductase</keyword>
<feature type="transmembrane region" description="Helical" evidence="8">
    <location>
        <begin position="20"/>
        <end position="39"/>
    </location>
</feature>
<keyword evidence="8" id="KW-1133">Transmembrane helix</keyword>
<dbReference type="InterPro" id="IPR001128">
    <property type="entry name" value="Cyt_P450"/>
</dbReference>
<dbReference type="PROSITE" id="PS00086">
    <property type="entry name" value="CYTOCHROME_P450"/>
    <property type="match status" value="1"/>
</dbReference>
<dbReference type="AlphaFoldDB" id="A0AA38YDV4"/>
<evidence type="ECO:0000256" key="2">
    <source>
        <dbReference type="ARBA" id="ARBA00010617"/>
    </source>
</evidence>
<gene>
    <name evidence="9" type="ORF">H2204_001087</name>
</gene>
<dbReference type="Gene3D" id="1.10.630.10">
    <property type="entry name" value="Cytochrome P450"/>
    <property type="match status" value="1"/>
</dbReference>
<keyword evidence="3 6" id="KW-0479">Metal-binding</keyword>
<name>A0AA38YDV4_9EURO</name>
<dbReference type="PANTHER" id="PTHR24305:SF166">
    <property type="entry name" value="CYTOCHROME P450 12A4, MITOCHONDRIAL-RELATED"/>
    <property type="match status" value="1"/>
</dbReference>
<dbReference type="InterPro" id="IPR050121">
    <property type="entry name" value="Cytochrome_P450_monoxygenase"/>
</dbReference>
<comment type="similarity">
    <text evidence="2 7">Belongs to the cytochrome P450 family.</text>
</comment>
<dbReference type="Pfam" id="PF00067">
    <property type="entry name" value="p450"/>
    <property type="match status" value="1"/>
</dbReference>
<evidence type="ECO:0000256" key="6">
    <source>
        <dbReference type="PIRSR" id="PIRSR602401-1"/>
    </source>
</evidence>
<evidence type="ECO:0000256" key="5">
    <source>
        <dbReference type="ARBA" id="ARBA00023004"/>
    </source>
</evidence>
<dbReference type="PRINTS" id="PR00463">
    <property type="entry name" value="EP450I"/>
</dbReference>
<keyword evidence="8" id="KW-0472">Membrane</keyword>
<dbReference type="InterPro" id="IPR002401">
    <property type="entry name" value="Cyt_P450_E_grp-I"/>
</dbReference>
<comment type="cofactor">
    <cofactor evidence="1 6">
        <name>heme</name>
        <dbReference type="ChEBI" id="CHEBI:30413"/>
    </cofactor>
</comment>
<dbReference type="GO" id="GO:0005506">
    <property type="term" value="F:iron ion binding"/>
    <property type="evidence" value="ECO:0007669"/>
    <property type="project" value="InterPro"/>
</dbReference>
<organism evidence="9 10">
    <name type="scientific">Knufia peltigerae</name>
    <dbReference type="NCBI Taxonomy" id="1002370"/>
    <lineage>
        <taxon>Eukaryota</taxon>
        <taxon>Fungi</taxon>
        <taxon>Dikarya</taxon>
        <taxon>Ascomycota</taxon>
        <taxon>Pezizomycotina</taxon>
        <taxon>Eurotiomycetes</taxon>
        <taxon>Chaetothyriomycetidae</taxon>
        <taxon>Chaetothyriales</taxon>
        <taxon>Trichomeriaceae</taxon>
        <taxon>Knufia</taxon>
    </lineage>
</organism>
<keyword evidence="8" id="KW-0812">Transmembrane</keyword>
<proteinExistence type="inferred from homology"/>
<evidence type="ECO:0000313" key="9">
    <source>
        <dbReference type="EMBL" id="KAJ9645507.1"/>
    </source>
</evidence>
<evidence type="ECO:0000256" key="3">
    <source>
        <dbReference type="ARBA" id="ARBA00022723"/>
    </source>
</evidence>
<sequence>MMMTATALTDLVVKYDLKTLVFFGVVLAYLAYQLSLLLYNAWFHPLRKIPGPFFARTTRLWATYWNRQGRRAEQIQAAHQRYGPIVRVGPNQVSFADPDAIPEIYNNPSLIKDEKFYSARRMFREDHTFAFRDPEAHRQRRKLLSRGFSQASMFDFEPVLTTKIETLLRQWSTRTKDGSPIDVYPWCHWLGFDAVYHLMFDRDAGSLKAGEPSPVMAWLRAWRPMFIYKEIVPQLEQWGVYVPGPIGDNFRRVRDWKNYSVELIRNVRKTKVETPFLRGALAEKDGRLGRPLNDSELAEECMGGMFGGSGTTANTFLFLIYAVCRDPRVYTKLKQELAEAIPDPKTIPSYTMASKLPYLSAVINEALRRHPTIVATLPREAKETVVVQGMVFPKGTILGTQNYTVHRDSKAFPDPELYLPERWLDEDKEQQKLMKAAFNAFGNGSRKCIGINLAQFELWKVVAAFFRRFECTIDSSMMDEDMRPYDNFSAGPAGLRLLIHLKDTAAS</sequence>
<dbReference type="InterPro" id="IPR036396">
    <property type="entry name" value="Cyt_P450_sf"/>
</dbReference>
<dbReference type="GO" id="GO:0020037">
    <property type="term" value="F:heme binding"/>
    <property type="evidence" value="ECO:0007669"/>
    <property type="project" value="InterPro"/>
</dbReference>
<evidence type="ECO:0000313" key="10">
    <source>
        <dbReference type="Proteomes" id="UP001172681"/>
    </source>
</evidence>
<protein>
    <recommendedName>
        <fullName evidence="11">Cytochrome P450</fullName>
    </recommendedName>
</protein>
<dbReference type="PRINTS" id="PR00385">
    <property type="entry name" value="P450"/>
</dbReference>
<feature type="binding site" description="axial binding residue" evidence="6">
    <location>
        <position position="448"/>
    </location>
    <ligand>
        <name>heme</name>
        <dbReference type="ChEBI" id="CHEBI:30413"/>
    </ligand>
    <ligandPart>
        <name>Fe</name>
        <dbReference type="ChEBI" id="CHEBI:18248"/>
    </ligandPart>
</feature>
<keyword evidence="6 7" id="KW-0349">Heme</keyword>
<dbReference type="EMBL" id="JAPDRN010000004">
    <property type="protein sequence ID" value="KAJ9645507.1"/>
    <property type="molecule type" value="Genomic_DNA"/>
</dbReference>
<evidence type="ECO:0000256" key="4">
    <source>
        <dbReference type="ARBA" id="ARBA00023002"/>
    </source>
</evidence>
<evidence type="ECO:0000256" key="1">
    <source>
        <dbReference type="ARBA" id="ARBA00001971"/>
    </source>
</evidence>
<evidence type="ECO:0000256" key="8">
    <source>
        <dbReference type="SAM" id="Phobius"/>
    </source>
</evidence>
<dbReference type="SUPFAM" id="SSF48264">
    <property type="entry name" value="Cytochrome P450"/>
    <property type="match status" value="1"/>
</dbReference>
<keyword evidence="10" id="KW-1185">Reference proteome</keyword>